<evidence type="ECO:0000313" key="2">
    <source>
        <dbReference type="Proteomes" id="UP001642409"/>
    </source>
</evidence>
<organism evidence="1 2">
    <name type="scientific">Hexamita inflata</name>
    <dbReference type="NCBI Taxonomy" id="28002"/>
    <lineage>
        <taxon>Eukaryota</taxon>
        <taxon>Metamonada</taxon>
        <taxon>Diplomonadida</taxon>
        <taxon>Hexamitidae</taxon>
        <taxon>Hexamitinae</taxon>
        <taxon>Hexamita</taxon>
    </lineage>
</organism>
<gene>
    <name evidence="1" type="ORF">HINF_LOCUS9707</name>
</gene>
<proteinExistence type="predicted"/>
<dbReference type="EMBL" id="CAXDID020000021">
    <property type="protein sequence ID" value="CAL5987067.1"/>
    <property type="molecule type" value="Genomic_DNA"/>
</dbReference>
<sequence length="190" mass="21296">MQCDFMKYMKYNFMYSQSLNNILTLTSHLSTSIIFLNQSKGKTIISPRRDLLVQSTIISGSRANLTLVPLSKTKSLSILDFLLKANIRFQDISTIRASQFHPNSCVNLTTNIELLPATLNLAVAQVLTTSQICLIKFKSNTIPVPSSQIQLITFIQPSTITTFIRTPVNTPGLIYQNRFSTSTKINFSLL</sequence>
<name>A0ABP1H633_9EUKA</name>
<accession>A0ABP1H633</accession>
<dbReference type="Proteomes" id="UP001642409">
    <property type="component" value="Unassembled WGS sequence"/>
</dbReference>
<reference evidence="1 2" key="1">
    <citation type="submission" date="2024-07" db="EMBL/GenBank/DDBJ databases">
        <authorList>
            <person name="Akdeniz Z."/>
        </authorList>
    </citation>
    <scope>NUCLEOTIDE SEQUENCE [LARGE SCALE GENOMIC DNA]</scope>
</reference>
<keyword evidence="2" id="KW-1185">Reference proteome</keyword>
<evidence type="ECO:0000313" key="1">
    <source>
        <dbReference type="EMBL" id="CAL5987067.1"/>
    </source>
</evidence>
<protein>
    <submittedName>
        <fullName evidence="1">Hypothetical_protein</fullName>
    </submittedName>
</protein>
<comment type="caution">
    <text evidence="1">The sequence shown here is derived from an EMBL/GenBank/DDBJ whole genome shotgun (WGS) entry which is preliminary data.</text>
</comment>